<reference evidence="1 2" key="1">
    <citation type="submission" date="2014-03" db="EMBL/GenBank/DDBJ databases">
        <title>Draft Genome Sequences of Four Burkholderia Strains.</title>
        <authorList>
            <person name="Liu X.Y."/>
            <person name="Li C.X."/>
            <person name="Xu J.H."/>
        </authorList>
    </citation>
    <scope>NUCLEOTIDE SEQUENCE [LARGE SCALE GENOMIC DNA]</scope>
    <source>
        <strain evidence="1 2">OP-1</strain>
    </source>
</reference>
<keyword evidence="2" id="KW-1185">Reference proteome</keyword>
<gene>
    <name evidence="1" type="ORF">BG60_35820</name>
</gene>
<evidence type="ECO:0000313" key="1">
    <source>
        <dbReference type="EMBL" id="KDR24684.1"/>
    </source>
</evidence>
<dbReference type="AlphaFoldDB" id="A0A656QD41"/>
<dbReference type="RefSeq" id="WP_033536630.1">
    <property type="nucleotide sequence ID" value="NZ_JFHD01000075.1"/>
</dbReference>
<accession>A0A656QD41</accession>
<dbReference type="Proteomes" id="UP000027451">
    <property type="component" value="Unassembled WGS sequence"/>
</dbReference>
<comment type="caution">
    <text evidence="1">The sequence shown here is derived from an EMBL/GenBank/DDBJ whole genome shotgun (WGS) entry which is preliminary data.</text>
</comment>
<name>A0A656QD41_9BURK</name>
<sequence length="184" mass="21000">MNFLDSAFSQLAFAAKLLEYVEQGKLLLDDLDQPLTIVDGSSIWVLPDRLFHSDNDLHIACANQLSVAFGAAAITLNRCREEFEAARNVQLLARNGNPPTTEDEHFAELVYQIRNAFAHDISEPRWEIRGDGRRRPYLVDRFENGARITANLTNLHGQPFEYAQIGGIETLHRLREFGQQRYWG</sequence>
<dbReference type="OrthoDB" id="9152432at2"/>
<evidence type="ECO:0000313" key="2">
    <source>
        <dbReference type="Proteomes" id="UP000027451"/>
    </source>
</evidence>
<protein>
    <submittedName>
        <fullName evidence="1">Uncharacterized protein</fullName>
    </submittedName>
</protein>
<organism evidence="1 2">
    <name type="scientific">Caballeronia zhejiangensis</name>
    <dbReference type="NCBI Taxonomy" id="871203"/>
    <lineage>
        <taxon>Bacteria</taxon>
        <taxon>Pseudomonadati</taxon>
        <taxon>Pseudomonadota</taxon>
        <taxon>Betaproteobacteria</taxon>
        <taxon>Burkholderiales</taxon>
        <taxon>Burkholderiaceae</taxon>
        <taxon>Caballeronia</taxon>
    </lineage>
</organism>
<dbReference type="EMBL" id="JFHD01000075">
    <property type="protein sequence ID" value="KDR24684.1"/>
    <property type="molecule type" value="Genomic_DNA"/>
</dbReference>
<proteinExistence type="predicted"/>